<dbReference type="InterPro" id="IPR005501">
    <property type="entry name" value="LamB/YcsF/PxpA-like"/>
</dbReference>
<organism evidence="1 2">
    <name type="scientific">Undibacterium danionis</name>
    <dbReference type="NCBI Taxonomy" id="1812100"/>
    <lineage>
        <taxon>Bacteria</taxon>
        <taxon>Pseudomonadati</taxon>
        <taxon>Pseudomonadota</taxon>
        <taxon>Betaproteobacteria</taxon>
        <taxon>Burkholderiales</taxon>
        <taxon>Oxalobacteraceae</taxon>
        <taxon>Undibacterium</taxon>
    </lineage>
</organism>
<dbReference type="Gene3D" id="3.20.20.370">
    <property type="entry name" value="Glycoside hydrolase/deacetylase"/>
    <property type="match status" value="1"/>
</dbReference>
<evidence type="ECO:0000313" key="2">
    <source>
        <dbReference type="Proteomes" id="UP001589844"/>
    </source>
</evidence>
<protein>
    <submittedName>
        <fullName evidence="1">5-oxoprolinase subunit PxpA</fullName>
        <ecNumber evidence="1">3.5.2.9</ecNumber>
    </submittedName>
</protein>
<dbReference type="Proteomes" id="UP001589844">
    <property type="component" value="Unassembled WGS sequence"/>
</dbReference>
<sequence>MPERHTNLHTNPHAHSAYQGAIDLNADLGEGASCDEQILALVSSANIACGGHAGDEDSMRVAVQLAQQYGVAIGAHPSFADKENFGRKIQAPPYDHLAQDLRDQIITLMRITAEQGAQLQHIKPHGALYNQAAFDPVLADIVIQVMQEIAPQLSLVALAGSPIVARAQAAGLHVISEAFADRRYRRDGSLVPRSQPDACIENTKEAVAQSLQLIESQQLYCDDGSIIKVQADTICVHGDGSRALATIQALRRAFDERGIQVRRPACTS</sequence>
<dbReference type="GO" id="GO:0017168">
    <property type="term" value="F:5-oxoprolinase (ATP-hydrolyzing) activity"/>
    <property type="evidence" value="ECO:0007669"/>
    <property type="project" value="UniProtKB-EC"/>
</dbReference>
<proteinExistence type="predicted"/>
<evidence type="ECO:0000313" key="1">
    <source>
        <dbReference type="EMBL" id="MFC0350211.1"/>
    </source>
</evidence>
<dbReference type="EMBL" id="JBHLXJ010000009">
    <property type="protein sequence ID" value="MFC0350211.1"/>
    <property type="molecule type" value="Genomic_DNA"/>
</dbReference>
<dbReference type="InterPro" id="IPR011330">
    <property type="entry name" value="Glyco_hydro/deAcase_b/a-brl"/>
</dbReference>
<keyword evidence="2" id="KW-1185">Reference proteome</keyword>
<gene>
    <name evidence="1" type="primary">pxpA</name>
    <name evidence="1" type="ORF">ACFFJH_10370</name>
</gene>
<dbReference type="NCBIfam" id="NF003814">
    <property type="entry name" value="PRK05406.1-3"/>
    <property type="match status" value="1"/>
</dbReference>
<dbReference type="Pfam" id="PF03746">
    <property type="entry name" value="LamB_YcsF"/>
    <property type="match status" value="1"/>
</dbReference>
<dbReference type="RefSeq" id="WP_390212239.1">
    <property type="nucleotide sequence ID" value="NZ_JBHLXJ010000009.1"/>
</dbReference>
<dbReference type="PANTHER" id="PTHR30292">
    <property type="entry name" value="UNCHARACTERIZED PROTEIN YBGL-RELATED"/>
    <property type="match status" value="1"/>
</dbReference>
<dbReference type="CDD" id="cd10801">
    <property type="entry name" value="LamB_YcsF_like_1"/>
    <property type="match status" value="1"/>
</dbReference>
<name>A0ABV6IEG1_9BURK</name>
<dbReference type="NCBIfam" id="NF003816">
    <property type="entry name" value="PRK05406.1-5"/>
    <property type="match status" value="1"/>
</dbReference>
<dbReference type="EC" id="3.5.2.9" evidence="1"/>
<accession>A0ABV6IEG1</accession>
<dbReference type="SUPFAM" id="SSF88713">
    <property type="entry name" value="Glycoside hydrolase/deacetylase"/>
    <property type="match status" value="1"/>
</dbReference>
<comment type="caution">
    <text evidence="1">The sequence shown here is derived from an EMBL/GenBank/DDBJ whole genome shotgun (WGS) entry which is preliminary data.</text>
</comment>
<keyword evidence="1" id="KW-0378">Hydrolase</keyword>
<reference evidence="1 2" key="1">
    <citation type="submission" date="2024-09" db="EMBL/GenBank/DDBJ databases">
        <authorList>
            <person name="Sun Q."/>
            <person name="Mori K."/>
        </authorList>
    </citation>
    <scope>NUCLEOTIDE SEQUENCE [LARGE SCALE GENOMIC DNA]</scope>
    <source>
        <strain evidence="1 2">CCM 8677</strain>
    </source>
</reference>
<dbReference type="PANTHER" id="PTHR30292:SF0">
    <property type="entry name" value="5-OXOPROLINASE SUBUNIT A"/>
    <property type="match status" value="1"/>
</dbReference>